<evidence type="ECO:0000256" key="1">
    <source>
        <dbReference type="SAM" id="MobiDB-lite"/>
    </source>
</evidence>
<name>A0AAW2MQR9_9LAMI</name>
<feature type="compositionally biased region" description="Basic and acidic residues" evidence="1">
    <location>
        <begin position="1"/>
        <end position="21"/>
    </location>
</feature>
<dbReference type="Gene3D" id="3.30.70.270">
    <property type="match status" value="1"/>
</dbReference>
<protein>
    <recommendedName>
        <fullName evidence="5">RNase H type-1 domain-containing protein</fullName>
    </recommendedName>
</protein>
<sequence>MRRSRSAERYRGRNKEERKMDNAPIKGIIHMIAGGPTGGDSGKSLKSVNRNGTSEKDDDGEVFGSRHPFCIQRDLGRLGLNLQMGSPRTIKDVQKLTNKVASLARFISRSADRNLPFFRTLRKVKDFQWTKECEQALRDLKQYLMTPPLLANPKASEALYLYLAVSDEAVSAALVREEAGCQSPIYYVNKMLQVVADFVVELAGETEQQGKEGWMLHVDGSSTSSAGGAGILLQGPGGVEIEVVVRFDVPTTNNKAEYEALVIGLQMALEVNVKQLDIYADPIAAKRLRFRVNRFTMLKRELYKRTAEGLLLKCLGPEKANYVLREIHEAVGNPQASGQTEVSNRILLQHLKTRLDGAKGSWVEELPGVLWAYRTTPRTATGETPFCLVYGSKTIIPAEIGEETARIAQYSSEENEQQSEAKELPSGDLVLKRVEVSKHVGKLDPNWEGLYKVTEVKMKGAYRLQDLEGKELPRPWNAHNLRKFYA</sequence>
<dbReference type="PANTHER" id="PTHR48475:SF2">
    <property type="entry name" value="RIBONUCLEASE H"/>
    <property type="match status" value="1"/>
</dbReference>
<dbReference type="SUPFAM" id="SSF53098">
    <property type="entry name" value="Ribonuclease H-like"/>
    <property type="match status" value="2"/>
</dbReference>
<evidence type="ECO:0000313" key="4">
    <source>
        <dbReference type="EMBL" id="KAL0333977.1"/>
    </source>
</evidence>
<feature type="region of interest" description="Disordered" evidence="1">
    <location>
        <begin position="1"/>
        <end position="61"/>
    </location>
</feature>
<dbReference type="PANTHER" id="PTHR48475">
    <property type="entry name" value="RIBONUCLEASE H"/>
    <property type="match status" value="1"/>
</dbReference>
<dbReference type="Pfam" id="PF17919">
    <property type="entry name" value="RT_RNaseH_2"/>
    <property type="match status" value="1"/>
</dbReference>
<dbReference type="InterPro" id="IPR043128">
    <property type="entry name" value="Rev_trsase/Diguanyl_cyclase"/>
</dbReference>
<dbReference type="InterPro" id="IPR043502">
    <property type="entry name" value="DNA/RNA_pol_sf"/>
</dbReference>
<dbReference type="InterPro" id="IPR012337">
    <property type="entry name" value="RNaseH-like_sf"/>
</dbReference>
<dbReference type="GO" id="GO:0004523">
    <property type="term" value="F:RNA-DNA hybrid ribonuclease activity"/>
    <property type="evidence" value="ECO:0007669"/>
    <property type="project" value="InterPro"/>
</dbReference>
<dbReference type="InterPro" id="IPR002156">
    <property type="entry name" value="RNaseH_domain"/>
</dbReference>
<proteinExistence type="predicted"/>
<evidence type="ECO:0000259" key="2">
    <source>
        <dbReference type="Pfam" id="PF13456"/>
    </source>
</evidence>
<feature type="domain" description="Reverse transcriptase/retrotransposon-derived protein RNase H-like" evidence="3">
    <location>
        <begin position="129"/>
        <end position="193"/>
    </location>
</feature>
<dbReference type="GO" id="GO:0003676">
    <property type="term" value="F:nucleic acid binding"/>
    <property type="evidence" value="ECO:0007669"/>
    <property type="project" value="InterPro"/>
</dbReference>
<organism evidence="4">
    <name type="scientific">Sesamum angustifolium</name>
    <dbReference type="NCBI Taxonomy" id="2727405"/>
    <lineage>
        <taxon>Eukaryota</taxon>
        <taxon>Viridiplantae</taxon>
        <taxon>Streptophyta</taxon>
        <taxon>Embryophyta</taxon>
        <taxon>Tracheophyta</taxon>
        <taxon>Spermatophyta</taxon>
        <taxon>Magnoliopsida</taxon>
        <taxon>eudicotyledons</taxon>
        <taxon>Gunneridae</taxon>
        <taxon>Pentapetalae</taxon>
        <taxon>asterids</taxon>
        <taxon>lamiids</taxon>
        <taxon>Lamiales</taxon>
        <taxon>Pedaliaceae</taxon>
        <taxon>Sesamum</taxon>
    </lineage>
</organism>
<feature type="domain" description="RNase H type-1" evidence="2">
    <location>
        <begin position="218"/>
        <end position="281"/>
    </location>
</feature>
<dbReference type="InterPro" id="IPR041577">
    <property type="entry name" value="RT_RNaseH_2"/>
</dbReference>
<dbReference type="Pfam" id="PF13456">
    <property type="entry name" value="RVT_3"/>
    <property type="match status" value="1"/>
</dbReference>
<dbReference type="SUPFAM" id="SSF56672">
    <property type="entry name" value="DNA/RNA polymerases"/>
    <property type="match status" value="1"/>
</dbReference>
<evidence type="ECO:0000259" key="3">
    <source>
        <dbReference type="Pfam" id="PF17919"/>
    </source>
</evidence>
<gene>
    <name evidence="4" type="ORF">Sangu_1553900</name>
</gene>
<comment type="caution">
    <text evidence="4">The sequence shown here is derived from an EMBL/GenBank/DDBJ whole genome shotgun (WGS) entry which is preliminary data.</text>
</comment>
<reference evidence="4" key="1">
    <citation type="submission" date="2020-06" db="EMBL/GenBank/DDBJ databases">
        <authorList>
            <person name="Li T."/>
            <person name="Hu X."/>
            <person name="Zhang T."/>
            <person name="Song X."/>
            <person name="Zhang H."/>
            <person name="Dai N."/>
            <person name="Sheng W."/>
            <person name="Hou X."/>
            <person name="Wei L."/>
        </authorList>
    </citation>
    <scope>NUCLEOTIDE SEQUENCE</scope>
    <source>
        <strain evidence="4">G01</strain>
        <tissue evidence="4">Leaf</tissue>
    </source>
</reference>
<dbReference type="Gene3D" id="3.30.420.10">
    <property type="entry name" value="Ribonuclease H-like superfamily/Ribonuclease H"/>
    <property type="match status" value="2"/>
</dbReference>
<evidence type="ECO:0008006" key="5">
    <source>
        <dbReference type="Google" id="ProtNLM"/>
    </source>
</evidence>
<reference evidence="4" key="2">
    <citation type="journal article" date="2024" name="Plant">
        <title>Genomic evolution and insights into agronomic trait innovations of Sesamum species.</title>
        <authorList>
            <person name="Miao H."/>
            <person name="Wang L."/>
            <person name="Qu L."/>
            <person name="Liu H."/>
            <person name="Sun Y."/>
            <person name="Le M."/>
            <person name="Wang Q."/>
            <person name="Wei S."/>
            <person name="Zheng Y."/>
            <person name="Lin W."/>
            <person name="Duan Y."/>
            <person name="Cao H."/>
            <person name="Xiong S."/>
            <person name="Wang X."/>
            <person name="Wei L."/>
            <person name="Li C."/>
            <person name="Ma Q."/>
            <person name="Ju M."/>
            <person name="Zhao R."/>
            <person name="Li G."/>
            <person name="Mu C."/>
            <person name="Tian Q."/>
            <person name="Mei H."/>
            <person name="Zhang T."/>
            <person name="Gao T."/>
            <person name="Zhang H."/>
        </authorList>
    </citation>
    <scope>NUCLEOTIDE SEQUENCE</scope>
    <source>
        <strain evidence="4">G01</strain>
    </source>
</reference>
<dbReference type="AlphaFoldDB" id="A0AAW2MQR9"/>
<dbReference type="EMBL" id="JACGWK010000009">
    <property type="protein sequence ID" value="KAL0333977.1"/>
    <property type="molecule type" value="Genomic_DNA"/>
</dbReference>
<accession>A0AAW2MQR9</accession>
<dbReference type="InterPro" id="IPR036397">
    <property type="entry name" value="RNaseH_sf"/>
</dbReference>